<proteinExistence type="predicted"/>
<reference evidence="2" key="1">
    <citation type="journal article" date="2014" name="Int. J. Syst. Evol. Microbiol.">
        <title>Complete genome sequence of Corynebacterium casei LMG S-19264T (=DSM 44701T), isolated from a smear-ripened cheese.</title>
        <authorList>
            <consortium name="US DOE Joint Genome Institute (JGI-PGF)"/>
            <person name="Walter F."/>
            <person name="Albersmeier A."/>
            <person name="Kalinowski J."/>
            <person name="Ruckert C."/>
        </authorList>
    </citation>
    <scope>NUCLEOTIDE SEQUENCE</scope>
    <source>
        <strain evidence="2">VKM Ac-1447</strain>
    </source>
</reference>
<keyword evidence="1" id="KW-0812">Transmembrane</keyword>
<dbReference type="AlphaFoldDB" id="A0A9W6M218"/>
<dbReference type="RefSeq" id="WP_210006024.1">
    <property type="nucleotide sequence ID" value="NZ_BSEO01000001.1"/>
</dbReference>
<keyword evidence="3" id="KW-1185">Reference proteome</keyword>
<gene>
    <name evidence="2" type="ORF">GCM10017586_00140</name>
</gene>
<keyword evidence="1" id="KW-1133">Transmembrane helix</keyword>
<feature type="transmembrane region" description="Helical" evidence="1">
    <location>
        <begin position="228"/>
        <end position="247"/>
    </location>
</feature>
<keyword evidence="1" id="KW-0472">Membrane</keyword>
<organism evidence="2 3">
    <name type="scientific">Microbacterium imperiale</name>
    <dbReference type="NCBI Taxonomy" id="33884"/>
    <lineage>
        <taxon>Bacteria</taxon>
        <taxon>Bacillati</taxon>
        <taxon>Actinomycetota</taxon>
        <taxon>Actinomycetes</taxon>
        <taxon>Micrococcales</taxon>
        <taxon>Microbacteriaceae</taxon>
        <taxon>Microbacterium</taxon>
    </lineage>
</organism>
<comment type="caution">
    <text evidence="2">The sequence shown here is derived from an EMBL/GenBank/DDBJ whole genome shotgun (WGS) entry which is preliminary data.</text>
</comment>
<accession>A0A9W6M218</accession>
<reference evidence="2" key="2">
    <citation type="submission" date="2023-01" db="EMBL/GenBank/DDBJ databases">
        <authorList>
            <person name="Sun Q."/>
            <person name="Evtushenko L."/>
        </authorList>
    </citation>
    <scope>NUCLEOTIDE SEQUENCE</scope>
    <source>
        <strain evidence="2">VKM Ac-1447</strain>
    </source>
</reference>
<feature type="transmembrane region" description="Helical" evidence="1">
    <location>
        <begin position="200"/>
        <end position="222"/>
    </location>
</feature>
<evidence type="ECO:0000313" key="3">
    <source>
        <dbReference type="Proteomes" id="UP001142317"/>
    </source>
</evidence>
<evidence type="ECO:0000256" key="1">
    <source>
        <dbReference type="SAM" id="Phobius"/>
    </source>
</evidence>
<dbReference type="EMBL" id="BSEO01000001">
    <property type="protein sequence ID" value="GLJ78332.1"/>
    <property type="molecule type" value="Genomic_DNA"/>
</dbReference>
<evidence type="ECO:0000313" key="2">
    <source>
        <dbReference type="EMBL" id="GLJ78332.1"/>
    </source>
</evidence>
<protein>
    <submittedName>
        <fullName evidence="2">Uncharacterized protein</fullName>
    </submittedName>
</protein>
<sequence length="414" mass="43731">MESSPRGRAIETLEGDAGTITARGRRIESIGRQMDESAEVLRSLVEGGDGQQGKAIEKVREIVGDTHAELRRAGELYQPTGPILVEYGQAVSSVQPLISAAVSAAEAAWNAYAGAPGTRDDRPAPLVEPEPGSAAARQLADQAEDDARKHELYDEFRDEAAVFDRHYDTWDEAFDRAASSIGDVLDGSIRDSFWDDTDGVLAVVLEVLGYIGIAVAILGIIIGGPIFALIGSVIGVITLLLTAYQVLRGDAGPEKLVIAIISLIPFGKVGKLFQGKPGLVDFAGDMFTAFRPSSWSAAAGQVNSLRTIAAFSTSAPNSFVNVSRGLWQMNNPAGVGDIMCRFMFGPNSTGVTGLAESVAGSARGWCNSTVISAAWQGAYTMVSGSWSAIDKIALWTGNADRKPSSLLPWVGAVL</sequence>
<dbReference type="Proteomes" id="UP001142317">
    <property type="component" value="Unassembled WGS sequence"/>
</dbReference>
<name>A0A9W6M218_9MICO</name>